<dbReference type="InterPro" id="IPR000821">
    <property type="entry name" value="Ala_racemase"/>
</dbReference>
<protein>
    <recommendedName>
        <fullName evidence="4">Alanine racemase</fullName>
        <ecNumber evidence="4">5.1.1.1</ecNumber>
    </recommendedName>
</protein>
<evidence type="ECO:0000313" key="9">
    <source>
        <dbReference type="Proteomes" id="UP000282515"/>
    </source>
</evidence>
<dbReference type="FunFam" id="3.20.20.10:FF:000002">
    <property type="entry name" value="Alanine racemase"/>
    <property type="match status" value="1"/>
</dbReference>
<evidence type="ECO:0000256" key="2">
    <source>
        <dbReference type="ARBA" id="ARBA00022898"/>
    </source>
</evidence>
<feature type="active site" description="Proton acceptor; specific for D-alanine" evidence="4">
    <location>
        <position position="35"/>
    </location>
</feature>
<dbReference type="CDD" id="cd00430">
    <property type="entry name" value="PLPDE_III_AR"/>
    <property type="match status" value="1"/>
</dbReference>
<keyword evidence="2 4" id="KW-0663">Pyridoxal phosphate</keyword>
<sequence>MTPQAELVVDLDAYRENLAALRAMAPGAQQMAVVKANGYGHGMLPVARAARDAGAEWLGVATAEEALALRAAGDSGALLCWLAAPGAPFAELIDAGVEVTASSVEQLDEILAASPRRSRVQLKVDTGLSRNGARYGRDWTALVHAAARAQSLGRIAVTGVWSHFACADEPDNSATDEQEKLFRAALDDMAVAGLEPGIRHLCNSAGILTQPSAHLDLVRVGIASYGIAPDPAVPVPGVRPVLTARARLAHVKDVEAGARVSYGYRWQAEHPTRLGLVPVGYGEGIHRTASNRAEVGFAGRRLPVRGTICMDQFVVELGDVPARRGDVVTLFGPGDDGEPGVEDWAVAAGTIGYEIVTRLAGRWARSYRGER</sequence>
<dbReference type="HAMAP" id="MF_01201">
    <property type="entry name" value="Ala_racemase"/>
    <property type="match status" value="1"/>
</dbReference>
<feature type="active site" description="Proton acceptor; specific for L-alanine" evidence="4">
    <location>
        <position position="262"/>
    </location>
</feature>
<evidence type="ECO:0000259" key="7">
    <source>
        <dbReference type="SMART" id="SM01005"/>
    </source>
</evidence>
<dbReference type="InterPro" id="IPR029066">
    <property type="entry name" value="PLP-binding_barrel"/>
</dbReference>
<dbReference type="GO" id="GO:0030632">
    <property type="term" value="P:D-alanine biosynthetic process"/>
    <property type="evidence" value="ECO:0007669"/>
    <property type="project" value="UniProtKB-UniRule"/>
</dbReference>
<comment type="cofactor">
    <cofactor evidence="1 4 5">
        <name>pyridoxal 5'-phosphate</name>
        <dbReference type="ChEBI" id="CHEBI:597326"/>
    </cofactor>
</comment>
<evidence type="ECO:0000256" key="1">
    <source>
        <dbReference type="ARBA" id="ARBA00001933"/>
    </source>
</evidence>
<comment type="pathway">
    <text evidence="4">Amino-acid biosynthesis; D-alanine biosynthesis; D-alanine from L-alanine: step 1/1.</text>
</comment>
<evidence type="ECO:0000313" key="8">
    <source>
        <dbReference type="EMBL" id="RLV56536.1"/>
    </source>
</evidence>
<dbReference type="InterPro" id="IPR011079">
    <property type="entry name" value="Ala_racemase_C"/>
</dbReference>
<dbReference type="PROSITE" id="PS00395">
    <property type="entry name" value="ALANINE_RACEMASE"/>
    <property type="match status" value="1"/>
</dbReference>
<dbReference type="RefSeq" id="WP_121793541.1">
    <property type="nucleotide sequence ID" value="NZ_RDBF01000003.1"/>
</dbReference>
<feature type="modified residue" description="N6-(pyridoxal phosphate)lysine" evidence="4 5">
    <location>
        <position position="35"/>
    </location>
</feature>
<dbReference type="GO" id="GO:0030170">
    <property type="term" value="F:pyridoxal phosphate binding"/>
    <property type="evidence" value="ECO:0007669"/>
    <property type="project" value="UniProtKB-UniRule"/>
</dbReference>
<feature type="domain" description="Alanine racemase C-terminal" evidence="7">
    <location>
        <begin position="241"/>
        <end position="368"/>
    </location>
</feature>
<dbReference type="Gene3D" id="3.20.20.10">
    <property type="entry name" value="Alanine racemase"/>
    <property type="match status" value="1"/>
</dbReference>
<dbReference type="AlphaFoldDB" id="A0A3L8PMB7"/>
<reference evidence="8 9" key="1">
    <citation type="submission" date="2018-10" db="EMBL/GenBank/DDBJ databases">
        <title>Aeromicrobium sp. 9W16Y-2 whole genome shotgun sequence.</title>
        <authorList>
            <person name="Li F."/>
        </authorList>
    </citation>
    <scope>NUCLEOTIDE SEQUENCE [LARGE SCALE GENOMIC DNA]</scope>
    <source>
        <strain evidence="8 9">9W16Y-2</strain>
    </source>
</reference>
<dbReference type="OrthoDB" id="9813814at2"/>
<dbReference type="Gene3D" id="2.40.37.10">
    <property type="entry name" value="Lyase, Ornithine Decarboxylase, Chain A, domain 1"/>
    <property type="match status" value="1"/>
</dbReference>
<name>A0A3L8PMB7_9ACTN</name>
<keyword evidence="3 4" id="KW-0413">Isomerase</keyword>
<keyword evidence="9" id="KW-1185">Reference proteome</keyword>
<dbReference type="EC" id="5.1.1.1" evidence="4"/>
<comment type="catalytic activity">
    <reaction evidence="4">
        <text>L-alanine = D-alanine</text>
        <dbReference type="Rhea" id="RHEA:20249"/>
        <dbReference type="ChEBI" id="CHEBI:57416"/>
        <dbReference type="ChEBI" id="CHEBI:57972"/>
        <dbReference type="EC" id="5.1.1.1"/>
    </reaction>
</comment>
<feature type="binding site" evidence="4 6">
    <location>
        <position position="130"/>
    </location>
    <ligand>
        <name>substrate</name>
    </ligand>
</feature>
<feature type="binding site" evidence="4 6">
    <location>
        <position position="310"/>
    </location>
    <ligand>
        <name>substrate</name>
    </ligand>
</feature>
<comment type="function">
    <text evidence="4">Catalyzes the interconversion of L-alanine and D-alanine. May also act on other amino acids.</text>
</comment>
<dbReference type="SUPFAM" id="SSF50621">
    <property type="entry name" value="Alanine racemase C-terminal domain-like"/>
    <property type="match status" value="1"/>
</dbReference>
<dbReference type="PANTHER" id="PTHR30511">
    <property type="entry name" value="ALANINE RACEMASE"/>
    <property type="match status" value="1"/>
</dbReference>
<evidence type="ECO:0000256" key="5">
    <source>
        <dbReference type="PIRSR" id="PIRSR600821-50"/>
    </source>
</evidence>
<dbReference type="GO" id="GO:0009252">
    <property type="term" value="P:peptidoglycan biosynthetic process"/>
    <property type="evidence" value="ECO:0007669"/>
    <property type="project" value="TreeGrafter"/>
</dbReference>
<gene>
    <name evidence="8" type="primary">alr</name>
    <name evidence="8" type="ORF">D9V41_05530</name>
</gene>
<dbReference type="UniPathway" id="UPA00042">
    <property type="reaction ID" value="UER00497"/>
</dbReference>
<dbReference type="PRINTS" id="PR00992">
    <property type="entry name" value="ALARACEMASE"/>
</dbReference>
<dbReference type="SMART" id="SM01005">
    <property type="entry name" value="Ala_racemase_C"/>
    <property type="match status" value="1"/>
</dbReference>
<evidence type="ECO:0000256" key="4">
    <source>
        <dbReference type="HAMAP-Rule" id="MF_01201"/>
    </source>
</evidence>
<dbReference type="GO" id="GO:0005829">
    <property type="term" value="C:cytosol"/>
    <property type="evidence" value="ECO:0007669"/>
    <property type="project" value="TreeGrafter"/>
</dbReference>
<dbReference type="InterPro" id="IPR009006">
    <property type="entry name" value="Ala_racemase/Decarboxylase_C"/>
</dbReference>
<dbReference type="Pfam" id="PF00842">
    <property type="entry name" value="Ala_racemase_C"/>
    <property type="match status" value="1"/>
</dbReference>
<evidence type="ECO:0000256" key="3">
    <source>
        <dbReference type="ARBA" id="ARBA00023235"/>
    </source>
</evidence>
<proteinExistence type="inferred from homology"/>
<dbReference type="NCBIfam" id="TIGR00492">
    <property type="entry name" value="alr"/>
    <property type="match status" value="1"/>
</dbReference>
<dbReference type="PANTHER" id="PTHR30511:SF0">
    <property type="entry name" value="ALANINE RACEMASE, CATABOLIC-RELATED"/>
    <property type="match status" value="1"/>
</dbReference>
<dbReference type="InterPro" id="IPR020622">
    <property type="entry name" value="Ala_racemase_pyridoxalP-BS"/>
</dbReference>
<dbReference type="GO" id="GO:0008784">
    <property type="term" value="F:alanine racemase activity"/>
    <property type="evidence" value="ECO:0007669"/>
    <property type="project" value="UniProtKB-UniRule"/>
</dbReference>
<dbReference type="Proteomes" id="UP000282515">
    <property type="component" value="Unassembled WGS sequence"/>
</dbReference>
<comment type="caution">
    <text evidence="8">The sequence shown here is derived from an EMBL/GenBank/DDBJ whole genome shotgun (WGS) entry which is preliminary data.</text>
</comment>
<dbReference type="SUPFAM" id="SSF51419">
    <property type="entry name" value="PLP-binding barrel"/>
    <property type="match status" value="1"/>
</dbReference>
<dbReference type="Pfam" id="PF01168">
    <property type="entry name" value="Ala_racemase_N"/>
    <property type="match status" value="1"/>
</dbReference>
<comment type="similarity">
    <text evidence="4">Belongs to the alanine racemase family.</text>
</comment>
<dbReference type="InterPro" id="IPR001608">
    <property type="entry name" value="Ala_racemase_N"/>
</dbReference>
<evidence type="ECO:0000256" key="6">
    <source>
        <dbReference type="PIRSR" id="PIRSR600821-52"/>
    </source>
</evidence>
<accession>A0A3L8PMB7</accession>
<organism evidence="8 9">
    <name type="scientific">Aeromicrobium phragmitis</name>
    <dbReference type="NCBI Taxonomy" id="2478914"/>
    <lineage>
        <taxon>Bacteria</taxon>
        <taxon>Bacillati</taxon>
        <taxon>Actinomycetota</taxon>
        <taxon>Actinomycetes</taxon>
        <taxon>Propionibacteriales</taxon>
        <taxon>Nocardioidaceae</taxon>
        <taxon>Aeromicrobium</taxon>
    </lineage>
</organism>
<dbReference type="EMBL" id="RDBF01000003">
    <property type="protein sequence ID" value="RLV56536.1"/>
    <property type="molecule type" value="Genomic_DNA"/>
</dbReference>